<sequence length="341" mass="38202">MSLKEVAGQERVIRLLKNALKNQRVAHAYCFCGPEGTGKEKTAIEWAKALNCEQPGDDACDRCRSCRRISHGNHPDVILPERDGQTIGIGQIRELQRRFSYSPPAGTTRVLILRHAETLTLQAANSLLKFLEEPASRWVAILLTENVHNLPPTVLSRCQLIRFQPLHPRRIEAALIEESVNPGAARVAAHLSSSVSEARRLVERDEFAPFCERVIKWIGDIVSGKLDPFVEVQTEWLARDTDREDIQLLLGLALLWLRDLQHRQLGMEEPPVFSENDDSLRRQASKWTHSGLLNAMDAVIQAQKALTGPVQPQAVLEQMVLAMQGGFDHVVSRGRPFQTSG</sequence>
<accession>A0A1G6PZL7</accession>
<proteinExistence type="predicted"/>
<dbReference type="Pfam" id="PF13177">
    <property type="entry name" value="DNA_pol3_delta2"/>
    <property type="match status" value="1"/>
</dbReference>
<gene>
    <name evidence="1" type="ORF">SAMN04488112_1197</name>
</gene>
<dbReference type="InterPro" id="IPR004622">
    <property type="entry name" value="DNA_pol_HolB"/>
</dbReference>
<reference evidence="1 2" key="1">
    <citation type="submission" date="2016-10" db="EMBL/GenBank/DDBJ databases">
        <authorList>
            <person name="de Groot N.N."/>
        </authorList>
    </citation>
    <scope>NUCLEOTIDE SEQUENCE [LARGE SCALE GENOMIC DNA]</scope>
    <source>
        <strain evidence="1 2">DSM 45514</strain>
    </source>
</reference>
<dbReference type="PANTHER" id="PTHR11669">
    <property type="entry name" value="REPLICATION FACTOR C / DNA POLYMERASE III GAMMA-TAU SUBUNIT"/>
    <property type="match status" value="1"/>
</dbReference>
<dbReference type="PANTHER" id="PTHR11669:SF8">
    <property type="entry name" value="DNA POLYMERASE III SUBUNIT DELTA"/>
    <property type="match status" value="1"/>
</dbReference>
<dbReference type="GO" id="GO:0008408">
    <property type="term" value="F:3'-5' exonuclease activity"/>
    <property type="evidence" value="ECO:0007669"/>
    <property type="project" value="InterPro"/>
</dbReference>
<dbReference type="Gene3D" id="3.40.50.300">
    <property type="entry name" value="P-loop containing nucleotide triphosphate hydrolases"/>
    <property type="match status" value="1"/>
</dbReference>
<protein>
    <submittedName>
        <fullName evidence="1">DNA polymerase-3 subunit delta</fullName>
    </submittedName>
</protein>
<dbReference type="Proteomes" id="UP000199387">
    <property type="component" value="Unassembled WGS sequence"/>
</dbReference>
<dbReference type="FunFam" id="3.40.50.300:FF:001255">
    <property type="entry name" value="DNA polymerase III subunit delta"/>
    <property type="match status" value="1"/>
</dbReference>
<keyword evidence="2" id="KW-1185">Reference proteome</keyword>
<dbReference type="NCBIfam" id="TIGR00678">
    <property type="entry name" value="holB"/>
    <property type="match status" value="1"/>
</dbReference>
<dbReference type="RefSeq" id="WP_091572005.1">
    <property type="nucleotide sequence ID" value="NZ_FMZA01000019.1"/>
</dbReference>
<evidence type="ECO:0000313" key="2">
    <source>
        <dbReference type="Proteomes" id="UP000199387"/>
    </source>
</evidence>
<dbReference type="GO" id="GO:0006261">
    <property type="term" value="P:DNA-templated DNA replication"/>
    <property type="evidence" value="ECO:0007669"/>
    <property type="project" value="TreeGrafter"/>
</dbReference>
<name>A0A1G6PZL7_9BACL</name>
<dbReference type="AlphaFoldDB" id="A0A1G6PZL7"/>
<dbReference type="InterPro" id="IPR027417">
    <property type="entry name" value="P-loop_NTPase"/>
</dbReference>
<dbReference type="STRING" id="1236220.SAMN04488112_1197"/>
<dbReference type="GO" id="GO:0003887">
    <property type="term" value="F:DNA-directed DNA polymerase activity"/>
    <property type="evidence" value="ECO:0007669"/>
    <property type="project" value="InterPro"/>
</dbReference>
<dbReference type="SUPFAM" id="SSF52540">
    <property type="entry name" value="P-loop containing nucleoside triphosphate hydrolases"/>
    <property type="match status" value="1"/>
</dbReference>
<dbReference type="OrthoDB" id="9810148at2"/>
<dbReference type="EMBL" id="FMZA01000019">
    <property type="protein sequence ID" value="SDC85518.1"/>
    <property type="molecule type" value="Genomic_DNA"/>
</dbReference>
<evidence type="ECO:0000313" key="1">
    <source>
        <dbReference type="EMBL" id="SDC85518.1"/>
    </source>
</evidence>
<organism evidence="1 2">
    <name type="scientific">Melghirimyces thermohalophilus</name>
    <dbReference type="NCBI Taxonomy" id="1236220"/>
    <lineage>
        <taxon>Bacteria</taxon>
        <taxon>Bacillati</taxon>
        <taxon>Bacillota</taxon>
        <taxon>Bacilli</taxon>
        <taxon>Bacillales</taxon>
        <taxon>Thermoactinomycetaceae</taxon>
        <taxon>Melghirimyces</taxon>
    </lineage>
</organism>
<dbReference type="InterPro" id="IPR050238">
    <property type="entry name" value="DNA_Rep/Repair_Clamp_Loader"/>
</dbReference>